<evidence type="ECO:0000313" key="12">
    <source>
        <dbReference type="EMBL" id="AFP84230.1"/>
    </source>
</evidence>
<evidence type="ECO:0000256" key="11">
    <source>
        <dbReference type="SAM" id="Phobius"/>
    </source>
</evidence>
<evidence type="ECO:0000256" key="7">
    <source>
        <dbReference type="ARBA" id="ARBA00022989"/>
    </source>
</evidence>
<dbReference type="InterPro" id="IPR023011">
    <property type="entry name" value="ATP_synth_F0_asu_AS"/>
</dbReference>
<dbReference type="Gene3D" id="1.20.120.220">
    <property type="entry name" value="ATP synthase, F0 complex, subunit A"/>
    <property type="match status" value="1"/>
</dbReference>
<dbReference type="PANTHER" id="PTHR42823">
    <property type="entry name" value="ATP SYNTHASE SUBUNIT A, CHLOROPLASTIC"/>
    <property type="match status" value="1"/>
</dbReference>
<reference evidence="12 13" key="1">
    <citation type="journal article" date="2012" name="Mol. Biol. Evol.">
        <title>Genome reduction and co-evolution between the primary and secondary bacterial symbionts of psyllids.</title>
        <authorList>
            <person name="Sloan D.B."/>
            <person name="Moran N.A."/>
        </authorList>
    </citation>
    <scope>NUCLEOTIDE SEQUENCE [LARGE SCALE GENOMIC DNA]</scope>
    <source>
        <strain evidence="12 13">PC</strain>
    </source>
</reference>
<protein>
    <submittedName>
        <fullName evidence="12">F0F1-type ATP synthase A subunit</fullName>
    </submittedName>
</protein>
<dbReference type="KEGG" id="crv:A357_03"/>
<dbReference type="GO" id="GO:0045259">
    <property type="term" value="C:proton-transporting ATP synthase complex"/>
    <property type="evidence" value="ECO:0007669"/>
    <property type="project" value="UniProtKB-KW"/>
</dbReference>
<comment type="similarity">
    <text evidence="2">Belongs to the ATPase A chain family.</text>
</comment>
<dbReference type="PROSITE" id="PS00449">
    <property type="entry name" value="ATPASE_A"/>
    <property type="match status" value="1"/>
</dbReference>
<name>J3TWF3_CARRU</name>
<evidence type="ECO:0000256" key="9">
    <source>
        <dbReference type="ARBA" id="ARBA00023136"/>
    </source>
</evidence>
<feature type="transmembrane region" description="Helical" evidence="11">
    <location>
        <begin position="199"/>
        <end position="224"/>
    </location>
</feature>
<gene>
    <name evidence="12" type="primary">atpB</name>
    <name evidence="12" type="ORF">A357_03</name>
</gene>
<dbReference type="SUPFAM" id="SSF81336">
    <property type="entry name" value="F1F0 ATP synthase subunit A"/>
    <property type="match status" value="1"/>
</dbReference>
<evidence type="ECO:0000256" key="6">
    <source>
        <dbReference type="ARBA" id="ARBA00022781"/>
    </source>
</evidence>
<comment type="subcellular location">
    <subcellularLocation>
        <location evidence="1">Membrane</location>
        <topology evidence="1">Multi-pass membrane protein</topology>
    </subcellularLocation>
</comment>
<evidence type="ECO:0000256" key="4">
    <source>
        <dbReference type="ARBA" id="ARBA00022547"/>
    </source>
</evidence>
<dbReference type="PANTHER" id="PTHR42823:SF3">
    <property type="entry name" value="ATP SYNTHASE SUBUNIT A, CHLOROPLASTIC"/>
    <property type="match status" value="1"/>
</dbReference>
<keyword evidence="4" id="KW-0138">CF(0)</keyword>
<dbReference type="HOGENOM" id="CLU_1233161_0_0_6"/>
<evidence type="ECO:0000256" key="2">
    <source>
        <dbReference type="ARBA" id="ARBA00006810"/>
    </source>
</evidence>
<dbReference type="PATRIC" id="fig|1202540.3.peg.3"/>
<accession>J3TWF3</accession>
<dbReference type="Proteomes" id="UP000003935">
    <property type="component" value="Chromosome"/>
</dbReference>
<dbReference type="EMBL" id="CP003545">
    <property type="protein sequence ID" value="AFP84230.1"/>
    <property type="molecule type" value="Genomic_DNA"/>
</dbReference>
<feature type="transmembrane region" description="Helical" evidence="11">
    <location>
        <begin position="12"/>
        <end position="37"/>
    </location>
</feature>
<evidence type="ECO:0000256" key="1">
    <source>
        <dbReference type="ARBA" id="ARBA00004141"/>
    </source>
</evidence>
<evidence type="ECO:0000256" key="5">
    <source>
        <dbReference type="ARBA" id="ARBA00022692"/>
    </source>
</evidence>
<dbReference type="GO" id="GO:0046933">
    <property type="term" value="F:proton-transporting ATP synthase activity, rotational mechanism"/>
    <property type="evidence" value="ECO:0007669"/>
    <property type="project" value="TreeGrafter"/>
</dbReference>
<keyword evidence="5 11" id="KW-0812">Transmembrane</keyword>
<keyword evidence="7 11" id="KW-1133">Transmembrane helix</keyword>
<keyword evidence="10" id="KW-0066">ATP synthesis</keyword>
<evidence type="ECO:0000313" key="13">
    <source>
        <dbReference type="Proteomes" id="UP000003935"/>
    </source>
</evidence>
<dbReference type="InterPro" id="IPR035908">
    <property type="entry name" value="F0_ATP_A_sf"/>
</dbReference>
<keyword evidence="9 11" id="KW-0472">Membrane</keyword>
<dbReference type="OrthoDB" id="9789241at2"/>
<dbReference type="CDD" id="cd00310">
    <property type="entry name" value="ATP-synt_Fo_a_6"/>
    <property type="match status" value="1"/>
</dbReference>
<feature type="transmembrane region" description="Helical" evidence="11">
    <location>
        <begin position="172"/>
        <end position="193"/>
    </location>
</feature>
<dbReference type="Pfam" id="PF00119">
    <property type="entry name" value="ATP-synt_A"/>
    <property type="match status" value="1"/>
</dbReference>
<keyword evidence="8" id="KW-0406">Ion transport</keyword>
<dbReference type="InterPro" id="IPR045082">
    <property type="entry name" value="ATP_syn_F0_a_bact/chloroplast"/>
</dbReference>
<dbReference type="InterPro" id="IPR000568">
    <property type="entry name" value="ATP_synth_F0_asu"/>
</dbReference>
<dbReference type="STRING" id="1202540.A357_03"/>
<sequence>MDILKKKFLNKILIYKILNLNILIILLLIHFIVFFFLKNNNLSILLSKYLNNFIKNSINLNSRNTVFFFSLTLFNIILYSNFIDLFPNNLIINFFKIKKIEIVPTSNINITFCFSIISFLIIIIFTNKKIGFKKYIFNFFTYPINSKYLYLFNFIIESVSYIMKPLSLSLRLFGNIFSSDIIFNIISNMNIFINSFLNLIWGIFHYLILPLQSFIFITLVIIYISQTLNH</sequence>
<evidence type="ECO:0000256" key="10">
    <source>
        <dbReference type="ARBA" id="ARBA00023310"/>
    </source>
</evidence>
<dbReference type="RefSeq" id="WP_014887529.1">
    <property type="nucleotide sequence ID" value="NC_018418.1"/>
</dbReference>
<dbReference type="GO" id="GO:0005886">
    <property type="term" value="C:plasma membrane"/>
    <property type="evidence" value="ECO:0007669"/>
    <property type="project" value="TreeGrafter"/>
</dbReference>
<proteinExistence type="inferred from homology"/>
<evidence type="ECO:0000256" key="8">
    <source>
        <dbReference type="ARBA" id="ARBA00023065"/>
    </source>
</evidence>
<keyword evidence="3" id="KW-0813">Transport</keyword>
<evidence type="ECO:0000256" key="3">
    <source>
        <dbReference type="ARBA" id="ARBA00022448"/>
    </source>
</evidence>
<dbReference type="GO" id="GO:0042777">
    <property type="term" value="P:proton motive force-driven plasma membrane ATP synthesis"/>
    <property type="evidence" value="ECO:0007669"/>
    <property type="project" value="TreeGrafter"/>
</dbReference>
<organism evidence="12 13">
    <name type="scientific">Candidatus Carsonella ruddii PC isolate NHV</name>
    <dbReference type="NCBI Taxonomy" id="1202540"/>
    <lineage>
        <taxon>Bacteria</taxon>
        <taxon>Pseudomonadati</taxon>
        <taxon>Pseudomonadota</taxon>
        <taxon>Gammaproteobacteria</taxon>
        <taxon>Oceanospirillales</taxon>
        <taxon>Halomonadaceae</taxon>
        <taxon>Zymobacter group</taxon>
        <taxon>Candidatus Carsonella</taxon>
    </lineage>
</organism>
<keyword evidence="6" id="KW-0375">Hydrogen ion transport</keyword>
<dbReference type="AlphaFoldDB" id="J3TWF3"/>
<dbReference type="PRINTS" id="PR00123">
    <property type="entry name" value="ATPASEA"/>
</dbReference>
<feature type="transmembrane region" description="Helical" evidence="11">
    <location>
        <begin position="107"/>
        <end position="127"/>
    </location>
</feature>
<feature type="transmembrane region" description="Helical" evidence="11">
    <location>
        <begin position="66"/>
        <end position="86"/>
    </location>
</feature>